<feature type="signal peptide" evidence="4">
    <location>
        <begin position="1"/>
        <end position="23"/>
    </location>
</feature>
<name>A0A0C9SFN1_CONTD</name>
<dbReference type="InterPro" id="IPR020901">
    <property type="entry name" value="Prtase_inh_Kunz-CS"/>
</dbReference>
<dbReference type="PRINTS" id="PR00759">
    <property type="entry name" value="BASICPTASE"/>
</dbReference>
<dbReference type="Gene3D" id="4.10.410.10">
    <property type="entry name" value="Pancreatic trypsin inhibitor Kunitz domain"/>
    <property type="match status" value="2"/>
</dbReference>
<dbReference type="PROSITE" id="PS50279">
    <property type="entry name" value="BPTI_KUNITZ_2"/>
    <property type="match status" value="2"/>
</dbReference>
<dbReference type="Pfam" id="PF00014">
    <property type="entry name" value="Kunitz_BPTI"/>
    <property type="match status" value="2"/>
</dbReference>
<evidence type="ECO:0000256" key="4">
    <source>
        <dbReference type="SAM" id="SignalP"/>
    </source>
</evidence>
<evidence type="ECO:0000259" key="5">
    <source>
        <dbReference type="PROSITE" id="PS50279"/>
    </source>
</evidence>
<dbReference type="PANTHER" id="PTHR10083">
    <property type="entry name" value="KUNITZ-TYPE PROTEASE INHIBITOR-RELATED"/>
    <property type="match status" value="1"/>
</dbReference>
<dbReference type="SMART" id="SM00131">
    <property type="entry name" value="KU"/>
    <property type="match status" value="2"/>
</dbReference>
<dbReference type="EMBL" id="GCJM01000005">
    <property type="protein sequence ID" value="JAG92873.1"/>
    <property type="molecule type" value="Transcribed_RNA"/>
</dbReference>
<evidence type="ECO:0000256" key="1">
    <source>
        <dbReference type="ARBA" id="ARBA00022690"/>
    </source>
</evidence>
<keyword evidence="1" id="KW-0646">Protease inhibitor</keyword>
<dbReference type="PANTHER" id="PTHR10083:SF328">
    <property type="entry name" value="TISSUE FACTOR PATHWAY INHIBITOR"/>
    <property type="match status" value="1"/>
</dbReference>
<evidence type="ECO:0000313" key="6">
    <source>
        <dbReference type="EMBL" id="JAG92873.1"/>
    </source>
</evidence>
<accession>A0A0C9SFN1</accession>
<dbReference type="SUPFAM" id="SSF57362">
    <property type="entry name" value="BPTI-like"/>
    <property type="match status" value="2"/>
</dbReference>
<keyword evidence="4" id="KW-0732">Signal</keyword>
<protein>
    <submittedName>
        <fullName evidence="6">Ctr_44_TN conopeptide</fullName>
    </submittedName>
</protein>
<feature type="domain" description="BPTI/Kunitz inhibitor" evidence="5">
    <location>
        <begin position="99"/>
        <end position="149"/>
    </location>
</feature>
<dbReference type="GO" id="GO:0005615">
    <property type="term" value="C:extracellular space"/>
    <property type="evidence" value="ECO:0007669"/>
    <property type="project" value="TreeGrafter"/>
</dbReference>
<evidence type="ECO:0000256" key="3">
    <source>
        <dbReference type="ARBA" id="ARBA00023157"/>
    </source>
</evidence>
<proteinExistence type="predicted"/>
<keyword evidence="3" id="KW-1015">Disulfide bond</keyword>
<dbReference type="GO" id="GO:0004867">
    <property type="term" value="F:serine-type endopeptidase inhibitor activity"/>
    <property type="evidence" value="ECO:0007669"/>
    <property type="project" value="UniProtKB-KW"/>
</dbReference>
<dbReference type="InterPro" id="IPR002223">
    <property type="entry name" value="Kunitz_BPTI"/>
</dbReference>
<dbReference type="InterPro" id="IPR050098">
    <property type="entry name" value="TFPI/VKTCI-like"/>
</dbReference>
<reference evidence="6" key="1">
    <citation type="journal article" date="2015" name="Mar. Biotechnol.">
        <title>High conopeptide diversity in Conus tribblei revealed through analysis of venom duct transcriptome using two high-throughput sequencing platforms.</title>
        <authorList>
            <person name="Barghi N."/>
            <person name="Concepcion G.P."/>
            <person name="Olivera B.M."/>
            <person name="Lluisma A.O."/>
        </authorList>
    </citation>
    <scope>NUCLEOTIDE SEQUENCE</scope>
    <source>
        <tissue evidence="6">Venom duct</tissue>
    </source>
</reference>
<organism evidence="6">
    <name type="scientific">Conus tribblei</name>
    <name type="common">Tribble's cone</name>
    <name type="synonym">Splinoconus tribblei</name>
    <dbReference type="NCBI Taxonomy" id="101761"/>
    <lineage>
        <taxon>Eukaryota</taxon>
        <taxon>Metazoa</taxon>
        <taxon>Spiralia</taxon>
        <taxon>Lophotrochozoa</taxon>
        <taxon>Mollusca</taxon>
        <taxon>Gastropoda</taxon>
        <taxon>Caenogastropoda</taxon>
        <taxon>Neogastropoda</taxon>
        <taxon>Conoidea</taxon>
        <taxon>Conidae</taxon>
        <taxon>Conus</taxon>
        <taxon>Splinoconus</taxon>
    </lineage>
</organism>
<dbReference type="FunFam" id="4.10.410.10:FF:000020">
    <property type="entry name" value="Collagen, type VI, alpha 3"/>
    <property type="match status" value="1"/>
</dbReference>
<feature type="domain" description="BPTI/Kunitz inhibitor" evidence="5">
    <location>
        <begin position="44"/>
        <end position="94"/>
    </location>
</feature>
<feature type="chain" id="PRO_5002219932" evidence="4">
    <location>
        <begin position="24"/>
        <end position="152"/>
    </location>
</feature>
<evidence type="ECO:0000256" key="2">
    <source>
        <dbReference type="ARBA" id="ARBA00022900"/>
    </source>
</evidence>
<sequence length="152" mass="17218">MEGHRFAAVLILTICMLALGAGAFRLHGSRAEECSRSEALAKCYYLPKDPGPCKARESRYYFNRYLNTCQEFIYGGCHGNANRFDTMEDCLGCCLLSVCRQPAEPGLCKAYVERYYFDMNSYDCKPFSYGGCNGNDNNFHTYNECYGRCGLE</sequence>
<dbReference type="PROSITE" id="PS00280">
    <property type="entry name" value="BPTI_KUNITZ_1"/>
    <property type="match status" value="2"/>
</dbReference>
<keyword evidence="2" id="KW-0722">Serine protease inhibitor</keyword>
<dbReference type="AlphaFoldDB" id="A0A0C9SFN1"/>
<dbReference type="InterPro" id="IPR036880">
    <property type="entry name" value="Kunitz_BPTI_sf"/>
</dbReference>
<dbReference type="CDD" id="cd00109">
    <property type="entry name" value="Kunitz-type"/>
    <property type="match status" value="1"/>
</dbReference>